<keyword evidence="4" id="KW-1185">Reference proteome</keyword>
<dbReference type="InterPro" id="IPR017932">
    <property type="entry name" value="GATase_2_dom"/>
</dbReference>
<dbReference type="PANTHER" id="PTHR43187:SF1">
    <property type="entry name" value="GLUTAMINE AMIDOTRANSFERASE DUG3-RELATED"/>
    <property type="match status" value="1"/>
</dbReference>
<dbReference type="PROSITE" id="PS51278">
    <property type="entry name" value="GATASE_TYPE_2"/>
    <property type="match status" value="1"/>
</dbReference>
<proteinExistence type="predicted"/>
<gene>
    <name evidence="3" type="ORF">KEG57_33555</name>
</gene>
<dbReference type="RefSeq" id="WP_272428224.1">
    <property type="nucleotide sequence ID" value="NZ_JAGTJJ010000029.1"/>
</dbReference>
<dbReference type="PANTHER" id="PTHR43187">
    <property type="entry name" value="GLUTAMINE AMIDOTRANSFERASE DUG3-RELATED"/>
    <property type="match status" value="1"/>
</dbReference>
<dbReference type="AlphaFoldDB" id="A0A9X3X7Y6"/>
<name>A0A9X3X7Y6_9BACT</name>
<comment type="caution">
    <text evidence="3">The sequence shown here is derived from an EMBL/GenBank/DDBJ whole genome shotgun (WGS) entry which is preliminary data.</text>
</comment>
<organism evidence="3 4">
    <name type="scientific">Polyangium jinanense</name>
    <dbReference type="NCBI Taxonomy" id="2829994"/>
    <lineage>
        <taxon>Bacteria</taxon>
        <taxon>Pseudomonadati</taxon>
        <taxon>Myxococcota</taxon>
        <taxon>Polyangia</taxon>
        <taxon>Polyangiales</taxon>
        <taxon>Polyangiaceae</taxon>
        <taxon>Polyangium</taxon>
    </lineage>
</organism>
<dbReference type="EMBL" id="JAGTJJ010000029">
    <property type="protein sequence ID" value="MDC3985454.1"/>
    <property type="molecule type" value="Genomic_DNA"/>
</dbReference>
<evidence type="ECO:0000259" key="2">
    <source>
        <dbReference type="PROSITE" id="PS51278"/>
    </source>
</evidence>
<evidence type="ECO:0000313" key="4">
    <source>
        <dbReference type="Proteomes" id="UP001151081"/>
    </source>
</evidence>
<dbReference type="InterPro" id="IPR052373">
    <property type="entry name" value="Gamma-glu_amide_hydrolase"/>
</dbReference>
<reference evidence="3 4" key="1">
    <citation type="submission" date="2021-04" db="EMBL/GenBank/DDBJ databases">
        <title>Genome analysis of Polyangium sp.</title>
        <authorList>
            <person name="Li Y."/>
            <person name="Wang J."/>
        </authorList>
    </citation>
    <scope>NUCLEOTIDE SEQUENCE [LARGE SCALE GENOMIC DNA]</scope>
    <source>
        <strain evidence="3 4">SDU14</strain>
    </source>
</reference>
<dbReference type="Proteomes" id="UP001151081">
    <property type="component" value="Unassembled WGS sequence"/>
</dbReference>
<dbReference type="InterPro" id="IPR026869">
    <property type="entry name" value="EgtC-like"/>
</dbReference>
<keyword evidence="1 3" id="KW-0315">Glutamine amidotransferase</keyword>
<evidence type="ECO:0000313" key="3">
    <source>
        <dbReference type="EMBL" id="MDC3985454.1"/>
    </source>
</evidence>
<protein>
    <submittedName>
        <fullName evidence="3">Class II glutamine amidotransferase</fullName>
    </submittedName>
</protein>
<feature type="domain" description="Glutamine amidotransferase type-2" evidence="2">
    <location>
        <begin position="2"/>
        <end position="309"/>
    </location>
</feature>
<sequence>MCRVLAYLGEPIFLEDLLYKPDVSFVNQTHQAAFYTRLNLAGSGLLAWDARSERPDLPFAYRSTQLAIYDRNLRALAAKVRATALLAHLRGVPYDTRAIIHEQNLHPFQFEGARLALAHNGQLARFDEMKFALLPKIRPEIARAIRGTTDSEWFYALLLSQLPDPHADLSALDIARGVTSALRIVAGIRRELGIRTFSPMNLFLSDGNDLVAVCYTYGLGQYDGLGDDFHPPEERVLRIWYTIGKSYGLYDGEWRMLSADEDASSCIIASEPLTRDHGTWHAVPLQHLVYVKRGGERPPSVEVVPLDVE</sequence>
<dbReference type="Pfam" id="PF13230">
    <property type="entry name" value="GATase_4"/>
    <property type="match status" value="1"/>
</dbReference>
<dbReference type="Gene3D" id="3.60.20.10">
    <property type="entry name" value="Glutamine Phosphoribosylpyrophosphate, subunit 1, domain 1"/>
    <property type="match status" value="1"/>
</dbReference>
<dbReference type="CDD" id="cd01908">
    <property type="entry name" value="YafJ"/>
    <property type="match status" value="1"/>
</dbReference>
<dbReference type="InterPro" id="IPR029055">
    <property type="entry name" value="Ntn_hydrolases_N"/>
</dbReference>
<accession>A0A9X3X7Y6</accession>
<evidence type="ECO:0000256" key="1">
    <source>
        <dbReference type="ARBA" id="ARBA00022962"/>
    </source>
</evidence>
<dbReference type="SUPFAM" id="SSF56235">
    <property type="entry name" value="N-terminal nucleophile aminohydrolases (Ntn hydrolases)"/>
    <property type="match status" value="1"/>
</dbReference>